<keyword evidence="3" id="KW-1185">Reference proteome</keyword>
<dbReference type="GO" id="GO:0045892">
    <property type="term" value="P:negative regulation of DNA-templated transcription"/>
    <property type="evidence" value="ECO:0007669"/>
    <property type="project" value="UniProtKB-ARBA"/>
</dbReference>
<dbReference type="InterPro" id="IPR003735">
    <property type="entry name" value="Metal_Tscrpt_repr"/>
</dbReference>
<dbReference type="RefSeq" id="WP_183614518.1">
    <property type="nucleotide sequence ID" value="NZ_JACICY010000009.1"/>
</dbReference>
<dbReference type="Proteomes" id="UP000562395">
    <property type="component" value="Unassembled WGS sequence"/>
</dbReference>
<dbReference type="AlphaFoldDB" id="A0A7W5ZYU0"/>
<dbReference type="PANTHER" id="PTHR33677:SF5">
    <property type="entry name" value="TRANSCRIPTIONAL REPRESSOR FRMR"/>
    <property type="match status" value="1"/>
</dbReference>
<dbReference type="GO" id="GO:0046872">
    <property type="term" value="F:metal ion binding"/>
    <property type="evidence" value="ECO:0007669"/>
    <property type="project" value="InterPro"/>
</dbReference>
<name>A0A7W5ZYU0_9SPHN</name>
<dbReference type="PANTHER" id="PTHR33677">
    <property type="entry name" value="TRANSCRIPTIONAL REPRESSOR FRMR-RELATED"/>
    <property type="match status" value="1"/>
</dbReference>
<organism evidence="2 3">
    <name type="scientific">Novosphingobium hassiacum</name>
    <dbReference type="NCBI Taxonomy" id="173676"/>
    <lineage>
        <taxon>Bacteria</taxon>
        <taxon>Pseudomonadati</taxon>
        <taxon>Pseudomonadota</taxon>
        <taxon>Alphaproteobacteria</taxon>
        <taxon>Sphingomonadales</taxon>
        <taxon>Sphingomonadaceae</taxon>
        <taxon>Novosphingobium</taxon>
    </lineage>
</organism>
<comment type="caution">
    <text evidence="2">The sequence shown here is derived from an EMBL/GenBank/DDBJ whole genome shotgun (WGS) entry which is preliminary data.</text>
</comment>
<gene>
    <name evidence="2" type="ORF">GGQ88_003310</name>
</gene>
<evidence type="ECO:0000256" key="1">
    <source>
        <dbReference type="ARBA" id="ARBA00005260"/>
    </source>
</evidence>
<evidence type="ECO:0000313" key="2">
    <source>
        <dbReference type="EMBL" id="MBB3862016.1"/>
    </source>
</evidence>
<dbReference type="InterPro" id="IPR038390">
    <property type="entry name" value="Metal_Tscrpt_repr_sf"/>
</dbReference>
<dbReference type="EMBL" id="JACICY010000009">
    <property type="protein sequence ID" value="MBB3862016.1"/>
    <property type="molecule type" value="Genomic_DNA"/>
</dbReference>
<sequence>MSHACNRELLNRLKRAQGHLAKILSMIEDGRDGLETAQQLQAVVNALDKAKSLLVADHIEHHLEEVVGPLSVEAREQLSRLTELAKYL</sequence>
<accession>A0A7W5ZYU0</accession>
<proteinExistence type="inferred from homology"/>
<protein>
    <recommendedName>
        <fullName evidence="4">Nickel resistance protein</fullName>
    </recommendedName>
</protein>
<dbReference type="GO" id="GO:0003677">
    <property type="term" value="F:DNA binding"/>
    <property type="evidence" value="ECO:0007669"/>
    <property type="project" value="InterPro"/>
</dbReference>
<evidence type="ECO:0000313" key="3">
    <source>
        <dbReference type="Proteomes" id="UP000562395"/>
    </source>
</evidence>
<dbReference type="Pfam" id="PF02583">
    <property type="entry name" value="Trns_repr_metal"/>
    <property type="match status" value="1"/>
</dbReference>
<comment type="similarity">
    <text evidence="1">Belongs to the FrmR/RcnR family.</text>
</comment>
<dbReference type="Gene3D" id="1.20.58.1000">
    <property type="entry name" value="Metal-sensitive repressor, helix protomer"/>
    <property type="match status" value="1"/>
</dbReference>
<evidence type="ECO:0008006" key="4">
    <source>
        <dbReference type="Google" id="ProtNLM"/>
    </source>
</evidence>
<reference evidence="2 3" key="1">
    <citation type="submission" date="2020-08" db="EMBL/GenBank/DDBJ databases">
        <title>Genomic Encyclopedia of Type Strains, Phase IV (KMG-IV): sequencing the most valuable type-strain genomes for metagenomic binning, comparative biology and taxonomic classification.</title>
        <authorList>
            <person name="Goeker M."/>
        </authorList>
    </citation>
    <scope>NUCLEOTIDE SEQUENCE [LARGE SCALE GENOMIC DNA]</scope>
    <source>
        <strain evidence="2 3">DSM 14552</strain>
    </source>
</reference>